<accession>A0A1V8STW9</accession>
<reference evidence="3" key="1">
    <citation type="submission" date="2017-03" db="EMBL/GenBank/DDBJ databases">
        <title>Genomes of endolithic fungi from Antarctica.</title>
        <authorList>
            <person name="Coleine C."/>
            <person name="Masonjones S."/>
            <person name="Stajich J.E."/>
        </authorList>
    </citation>
    <scope>NUCLEOTIDE SEQUENCE [LARGE SCALE GENOMIC DNA]</scope>
    <source>
        <strain evidence="3">CCFEE 5527</strain>
    </source>
</reference>
<feature type="compositionally biased region" description="Basic and acidic residues" evidence="1">
    <location>
        <begin position="155"/>
        <end position="164"/>
    </location>
</feature>
<dbReference type="Proteomes" id="UP000192596">
    <property type="component" value="Unassembled WGS sequence"/>
</dbReference>
<keyword evidence="3" id="KW-1185">Reference proteome</keyword>
<evidence type="ECO:0000313" key="2">
    <source>
        <dbReference type="EMBL" id="OQO02500.1"/>
    </source>
</evidence>
<dbReference type="OrthoDB" id="5314201at2759"/>
<proteinExistence type="predicted"/>
<feature type="region of interest" description="Disordered" evidence="1">
    <location>
        <begin position="146"/>
        <end position="176"/>
    </location>
</feature>
<protein>
    <submittedName>
        <fullName evidence="2">Uncharacterized protein</fullName>
    </submittedName>
</protein>
<dbReference type="AlphaFoldDB" id="A0A1V8STW9"/>
<gene>
    <name evidence="2" type="ORF">B0A48_12027</name>
</gene>
<name>A0A1V8STW9_9PEZI</name>
<dbReference type="InParanoid" id="A0A1V8STW9"/>
<evidence type="ECO:0000256" key="1">
    <source>
        <dbReference type="SAM" id="MobiDB-lite"/>
    </source>
</evidence>
<evidence type="ECO:0000313" key="3">
    <source>
        <dbReference type="Proteomes" id="UP000192596"/>
    </source>
</evidence>
<dbReference type="EMBL" id="NAJO01000027">
    <property type="protein sequence ID" value="OQO02500.1"/>
    <property type="molecule type" value="Genomic_DNA"/>
</dbReference>
<comment type="caution">
    <text evidence="2">The sequence shown here is derived from an EMBL/GenBank/DDBJ whole genome shotgun (WGS) entry which is preliminary data.</text>
</comment>
<organism evidence="2 3">
    <name type="scientific">Cryoendolithus antarcticus</name>
    <dbReference type="NCBI Taxonomy" id="1507870"/>
    <lineage>
        <taxon>Eukaryota</taxon>
        <taxon>Fungi</taxon>
        <taxon>Dikarya</taxon>
        <taxon>Ascomycota</taxon>
        <taxon>Pezizomycotina</taxon>
        <taxon>Dothideomycetes</taxon>
        <taxon>Dothideomycetidae</taxon>
        <taxon>Cladosporiales</taxon>
        <taxon>Cladosporiaceae</taxon>
        <taxon>Cryoendolithus</taxon>
    </lineage>
</organism>
<sequence length="516" mass="56271">MASKSLFQLLRVLDDRDTGLGRDDVASAFEDSVTKATTEQWIEEYLSTKTLLTQEEYVFHQKHAVSSGRPKESASRPLTDSDLEKAIQSLEASTSAIKKQCQLMEAQKRALLDLKARDAAEGDSQTRVDHQRKLTRDKAQLSFEVDEQAGGLQTRLRESSKRIESTTSGLPATTERILDKDDRLLDGLQKSVPKLQSQGHDDVTREEVDRLCSAFNALEGRAIRSSLDAIYHSHASSVANGSSRKGSQSPRKEISEVKVELAELSSEIPSLLSLVSEGYYRQPILQSLSRGEQDSQAETARWSSYIALTLHYLTTRLEVLDEHVQHAQTHRAALTATEAALSSLLVPASSLTRQESSKSSSLAAAQKGLKPLRLVQANFTEPTDPVAQILRLLDVKVPTPAGTSDVDSDKLVAMLAQAKRERSGRLAALSHTTEAAMTGQLGASSAKADEDVADLLAAVYAYTDFGTKRLEDAELRTGVEALEGRTKRIGEQMQTLDLDSLGAEVKRTVASITAAA</sequence>